<reference evidence="1" key="1">
    <citation type="journal article" date="2021" name="New Phytol.">
        <title>Evolutionary innovations through gain and loss of genes in the ectomycorrhizal Boletales.</title>
        <authorList>
            <person name="Wu G."/>
            <person name="Miyauchi S."/>
            <person name="Morin E."/>
            <person name="Kuo A."/>
            <person name="Drula E."/>
            <person name="Varga T."/>
            <person name="Kohler A."/>
            <person name="Feng B."/>
            <person name="Cao Y."/>
            <person name="Lipzen A."/>
            <person name="Daum C."/>
            <person name="Hundley H."/>
            <person name="Pangilinan J."/>
            <person name="Johnson J."/>
            <person name="Barry K."/>
            <person name="LaButti K."/>
            <person name="Ng V."/>
            <person name="Ahrendt S."/>
            <person name="Min B."/>
            <person name="Choi I.G."/>
            <person name="Park H."/>
            <person name="Plett J.M."/>
            <person name="Magnuson J."/>
            <person name="Spatafora J.W."/>
            <person name="Nagy L.G."/>
            <person name="Henrissat B."/>
            <person name="Grigoriev I.V."/>
            <person name="Yang Z.L."/>
            <person name="Xu J."/>
            <person name="Martin F.M."/>
        </authorList>
    </citation>
    <scope>NUCLEOTIDE SEQUENCE</scope>
    <source>
        <strain evidence="1">ATCC 28755</strain>
    </source>
</reference>
<comment type="caution">
    <text evidence="1">The sequence shown here is derived from an EMBL/GenBank/DDBJ whole genome shotgun (WGS) entry which is preliminary data.</text>
</comment>
<keyword evidence="2" id="KW-1185">Reference proteome</keyword>
<gene>
    <name evidence="1" type="ORF">BJ138DRAFT_1001522</name>
</gene>
<dbReference type="Proteomes" id="UP000790377">
    <property type="component" value="Unassembled WGS sequence"/>
</dbReference>
<protein>
    <submittedName>
        <fullName evidence="1">Uncharacterized protein</fullName>
    </submittedName>
</protein>
<proteinExistence type="predicted"/>
<name>A0ACB8AMM5_9AGAM</name>
<sequence length="448" mass="49141">MSAEPLVYEALSDAELGVMSEAGSSSMHSHPSVSPPKALTSRQIAPARSQTAPLPLLPFEFTRPSTTAPTALPPFDEHALPTQNQLIDAAAYTVIAENGLRVPFGDLFRQQKVIVIFIRHFWCPLCQDYMFSISDNADPKVLERAGVNLVIISNGSYNMIKSYRQIFRTPFAVYTDPTLRVYTALGMTLRPAEQSTEPYRRGYVKHGPVSGIKMIVLNALRVGMPVWEKGGDPAQLGGEFVLGPGMTATYAHRMRTTRSHSPITGVLAAAGIDLCTRAEPPATRRETIGPLSVIGSEADEEQWMEERRLSLARLKEKKMARRLGVKLLPLCPGPESDTELSGAGRRRSTMMSRTESSIAEEQEEEEHPLPAVPDSDTTISPSSETAENGDTDRDSVETQTVADSDGESDRTRADEDDMQLARDYNKVEKLSFEGHPVSRPVITSVSVV</sequence>
<evidence type="ECO:0000313" key="1">
    <source>
        <dbReference type="EMBL" id="KAH7913802.1"/>
    </source>
</evidence>
<evidence type="ECO:0000313" key="2">
    <source>
        <dbReference type="Proteomes" id="UP000790377"/>
    </source>
</evidence>
<dbReference type="EMBL" id="MU267624">
    <property type="protein sequence ID" value="KAH7913802.1"/>
    <property type="molecule type" value="Genomic_DNA"/>
</dbReference>
<accession>A0ACB8AMM5</accession>
<organism evidence="1 2">
    <name type="scientific">Hygrophoropsis aurantiaca</name>
    <dbReference type="NCBI Taxonomy" id="72124"/>
    <lineage>
        <taxon>Eukaryota</taxon>
        <taxon>Fungi</taxon>
        <taxon>Dikarya</taxon>
        <taxon>Basidiomycota</taxon>
        <taxon>Agaricomycotina</taxon>
        <taxon>Agaricomycetes</taxon>
        <taxon>Agaricomycetidae</taxon>
        <taxon>Boletales</taxon>
        <taxon>Coniophorineae</taxon>
        <taxon>Hygrophoropsidaceae</taxon>
        <taxon>Hygrophoropsis</taxon>
    </lineage>
</organism>